<dbReference type="Proteomes" id="UP001183585">
    <property type="component" value="Unassembled WGS sequence"/>
</dbReference>
<accession>A0ABU2CM55</accession>
<evidence type="ECO:0000313" key="1">
    <source>
        <dbReference type="EMBL" id="MDR7382431.1"/>
    </source>
</evidence>
<gene>
    <name evidence="1" type="ORF">J2S48_001946</name>
</gene>
<organism evidence="1 2">
    <name type="scientific">Promicromonospora iranensis</name>
    <dbReference type="NCBI Taxonomy" id="1105144"/>
    <lineage>
        <taxon>Bacteria</taxon>
        <taxon>Bacillati</taxon>
        <taxon>Actinomycetota</taxon>
        <taxon>Actinomycetes</taxon>
        <taxon>Micrococcales</taxon>
        <taxon>Promicromonosporaceae</taxon>
        <taxon>Promicromonospora</taxon>
    </lineage>
</organism>
<evidence type="ECO:0000313" key="2">
    <source>
        <dbReference type="Proteomes" id="UP001183585"/>
    </source>
</evidence>
<sequence>MARDRMAGALVCVLSALYFVRPLMRIGKHDI</sequence>
<protein>
    <submittedName>
        <fullName evidence="1">Uncharacterized protein</fullName>
    </submittedName>
</protein>
<name>A0ABU2CM55_9MICO</name>
<proteinExistence type="predicted"/>
<comment type="caution">
    <text evidence="1">The sequence shown here is derived from an EMBL/GenBank/DDBJ whole genome shotgun (WGS) entry which is preliminary data.</text>
</comment>
<keyword evidence="2" id="KW-1185">Reference proteome</keyword>
<dbReference type="EMBL" id="JAVDYE010000001">
    <property type="protein sequence ID" value="MDR7382431.1"/>
    <property type="molecule type" value="Genomic_DNA"/>
</dbReference>
<reference evidence="1 2" key="1">
    <citation type="submission" date="2023-07" db="EMBL/GenBank/DDBJ databases">
        <title>Sequencing the genomes of 1000 actinobacteria strains.</title>
        <authorList>
            <person name="Klenk H.-P."/>
        </authorList>
    </citation>
    <scope>NUCLEOTIDE SEQUENCE [LARGE SCALE GENOMIC DNA]</scope>
    <source>
        <strain evidence="1 2">DSM 45554</strain>
    </source>
</reference>